<feature type="region of interest" description="Disordered" evidence="1">
    <location>
        <begin position="111"/>
        <end position="194"/>
    </location>
</feature>
<sequence>MARQSHHKTKLTKPATTTKFGKLDYEVYCRFKRAFANWGGTADHTTSIRRVVERQKGIDDDAGLLIEKVGLRVVLLCLQKLLKAKAFCKSTEFTTIFPDVKWPADHKAGSKIEEMTVPTPSVTGDETRPTSVSTTSLGSTGPCAEASSNPPPEGVKPSDVEDSVLPSQGRTGMSKSNRENRQDRVLRPSGGGITKAKAKTITLLRPRLPPNVLAVGDWNKRPLEPERKRNGATRALTIGPKNLSGPEQRRIVEEAIITAKRTLFAHISCKEGASDTKDPLQAPISRYKNEMARIVPKMRFDAFFQAESLAAQRGQIEPLVLAQVVTQCTQDLAILGGYQLHGTIEKAKAKALAGATYWMAERKKELEEQQRQVLEWEDTMKGLLSF</sequence>
<dbReference type="EMBL" id="JAVHJM010000002">
    <property type="protein sequence ID" value="KAK6518378.1"/>
    <property type="molecule type" value="Genomic_DNA"/>
</dbReference>
<feature type="compositionally biased region" description="Polar residues" evidence="1">
    <location>
        <begin position="165"/>
        <end position="175"/>
    </location>
</feature>
<gene>
    <name evidence="2" type="ORF">TWF506_005536</name>
</gene>
<protein>
    <submittedName>
        <fullName evidence="2">Uncharacterized protein</fullName>
    </submittedName>
</protein>
<name>A0AAN8PPX0_9PEZI</name>
<proteinExistence type="predicted"/>
<feature type="compositionally biased region" description="Low complexity" evidence="1">
    <location>
        <begin position="130"/>
        <end position="141"/>
    </location>
</feature>
<accession>A0AAN8PPX0</accession>
<evidence type="ECO:0000313" key="3">
    <source>
        <dbReference type="Proteomes" id="UP001307849"/>
    </source>
</evidence>
<reference evidence="2 3" key="1">
    <citation type="submission" date="2019-10" db="EMBL/GenBank/DDBJ databases">
        <authorList>
            <person name="Palmer J.M."/>
        </authorList>
    </citation>
    <scope>NUCLEOTIDE SEQUENCE [LARGE SCALE GENOMIC DNA]</scope>
    <source>
        <strain evidence="2 3">TWF506</strain>
    </source>
</reference>
<feature type="compositionally biased region" description="Basic and acidic residues" evidence="1">
    <location>
        <begin position="176"/>
        <end position="186"/>
    </location>
</feature>
<dbReference type="Proteomes" id="UP001307849">
    <property type="component" value="Unassembled WGS sequence"/>
</dbReference>
<evidence type="ECO:0000256" key="1">
    <source>
        <dbReference type="SAM" id="MobiDB-lite"/>
    </source>
</evidence>
<keyword evidence="3" id="KW-1185">Reference proteome</keyword>
<organism evidence="2 3">
    <name type="scientific">Arthrobotrys conoides</name>
    <dbReference type="NCBI Taxonomy" id="74498"/>
    <lineage>
        <taxon>Eukaryota</taxon>
        <taxon>Fungi</taxon>
        <taxon>Dikarya</taxon>
        <taxon>Ascomycota</taxon>
        <taxon>Pezizomycotina</taxon>
        <taxon>Orbiliomycetes</taxon>
        <taxon>Orbiliales</taxon>
        <taxon>Orbiliaceae</taxon>
        <taxon>Arthrobotrys</taxon>
    </lineage>
</organism>
<evidence type="ECO:0000313" key="2">
    <source>
        <dbReference type="EMBL" id="KAK6518378.1"/>
    </source>
</evidence>
<dbReference type="AlphaFoldDB" id="A0AAN8PPX0"/>
<comment type="caution">
    <text evidence="2">The sequence shown here is derived from an EMBL/GenBank/DDBJ whole genome shotgun (WGS) entry which is preliminary data.</text>
</comment>